<evidence type="ECO:0000313" key="4">
    <source>
        <dbReference type="Proteomes" id="UP000501891"/>
    </source>
</evidence>
<gene>
    <name evidence="3" type="ORF">HHL28_07855</name>
</gene>
<dbReference type="EMBL" id="CP051775">
    <property type="protein sequence ID" value="QJE74827.1"/>
    <property type="molecule type" value="Genomic_DNA"/>
</dbReference>
<dbReference type="Proteomes" id="UP000501891">
    <property type="component" value="Chromosome"/>
</dbReference>
<name>A0A858RBU5_9PROT</name>
<protein>
    <recommendedName>
        <fullName evidence="5">Anti-sigma factor NepR domain-containing protein</fullName>
    </recommendedName>
</protein>
<dbReference type="Pfam" id="PF18557">
    <property type="entry name" value="NepR"/>
    <property type="match status" value="1"/>
</dbReference>
<dbReference type="KEGG" id="acru:HHL28_07855"/>
<reference evidence="3" key="1">
    <citation type="submission" date="2020-04" db="EMBL/GenBank/DDBJ databases">
        <title>A desert anoxygenic phototrophic bacterium fixes CO2 using RubisCO under aerobic conditions.</title>
        <authorList>
            <person name="Tang K."/>
        </authorList>
    </citation>
    <scope>NUCLEOTIDE SEQUENCE [LARGE SCALE GENOMIC DNA]</scope>
    <source>
        <strain evidence="3">MIMtkB3</strain>
    </source>
</reference>
<feature type="domain" description="Putative zinc-finger" evidence="1">
    <location>
        <begin position="4"/>
        <end position="26"/>
    </location>
</feature>
<feature type="domain" description="Anti-sigma factor NepR" evidence="2">
    <location>
        <begin position="44"/>
        <end position="65"/>
    </location>
</feature>
<dbReference type="InterPro" id="IPR027383">
    <property type="entry name" value="Znf_put"/>
</dbReference>
<dbReference type="InterPro" id="IPR041649">
    <property type="entry name" value="NepR"/>
</dbReference>
<dbReference type="AlphaFoldDB" id="A0A858RBU5"/>
<sequence length="72" mass="8278">MNDINAYLDGALGDDERQEVERALEHDPEAQALMGRYRQQVDELHRLYDKVLDEPVPDSMLSLLRARPSKPS</sequence>
<evidence type="ECO:0008006" key="5">
    <source>
        <dbReference type="Google" id="ProtNLM"/>
    </source>
</evidence>
<dbReference type="Gene3D" id="1.10.10.1320">
    <property type="entry name" value="Anti-sigma factor, zinc-finger domain"/>
    <property type="match status" value="1"/>
</dbReference>
<proteinExistence type="predicted"/>
<dbReference type="InterPro" id="IPR041916">
    <property type="entry name" value="Anti_sigma_zinc_sf"/>
</dbReference>
<evidence type="ECO:0000313" key="3">
    <source>
        <dbReference type="EMBL" id="QJE74827.1"/>
    </source>
</evidence>
<evidence type="ECO:0000259" key="2">
    <source>
        <dbReference type="Pfam" id="PF18557"/>
    </source>
</evidence>
<dbReference type="Pfam" id="PF13490">
    <property type="entry name" value="zf-HC2"/>
    <property type="match status" value="1"/>
</dbReference>
<accession>A0A858RBU5</accession>
<organism evidence="3 4">
    <name type="scientific">Aerophototrophica crusticola</name>
    <dbReference type="NCBI Taxonomy" id="1709002"/>
    <lineage>
        <taxon>Bacteria</taxon>
        <taxon>Pseudomonadati</taxon>
        <taxon>Pseudomonadota</taxon>
        <taxon>Alphaproteobacteria</taxon>
        <taxon>Rhodospirillales</taxon>
        <taxon>Rhodospirillaceae</taxon>
        <taxon>Aerophototrophica</taxon>
    </lineage>
</organism>
<evidence type="ECO:0000259" key="1">
    <source>
        <dbReference type="Pfam" id="PF13490"/>
    </source>
</evidence>
<keyword evidence="4" id="KW-1185">Reference proteome</keyword>